<organism evidence="1 2">
    <name type="scientific">Tanacetum coccineum</name>
    <dbReference type="NCBI Taxonomy" id="301880"/>
    <lineage>
        <taxon>Eukaryota</taxon>
        <taxon>Viridiplantae</taxon>
        <taxon>Streptophyta</taxon>
        <taxon>Embryophyta</taxon>
        <taxon>Tracheophyta</taxon>
        <taxon>Spermatophyta</taxon>
        <taxon>Magnoliopsida</taxon>
        <taxon>eudicotyledons</taxon>
        <taxon>Gunneridae</taxon>
        <taxon>Pentapetalae</taxon>
        <taxon>asterids</taxon>
        <taxon>campanulids</taxon>
        <taxon>Asterales</taxon>
        <taxon>Asteraceae</taxon>
        <taxon>Asteroideae</taxon>
        <taxon>Anthemideae</taxon>
        <taxon>Anthemidinae</taxon>
        <taxon>Tanacetum</taxon>
    </lineage>
</organism>
<keyword evidence="2" id="KW-1185">Reference proteome</keyword>
<accession>A0ABQ5HT52</accession>
<dbReference type="Proteomes" id="UP001151760">
    <property type="component" value="Unassembled WGS sequence"/>
</dbReference>
<protein>
    <submittedName>
        <fullName evidence="1">Uncharacterized protein</fullName>
    </submittedName>
</protein>
<name>A0ABQ5HT52_9ASTR</name>
<evidence type="ECO:0000313" key="1">
    <source>
        <dbReference type="EMBL" id="GJT91051.1"/>
    </source>
</evidence>
<comment type="caution">
    <text evidence="1">The sequence shown here is derived from an EMBL/GenBank/DDBJ whole genome shotgun (WGS) entry which is preliminary data.</text>
</comment>
<gene>
    <name evidence="1" type="ORF">Tco_1079896</name>
</gene>
<reference evidence="1" key="2">
    <citation type="submission" date="2022-01" db="EMBL/GenBank/DDBJ databases">
        <authorList>
            <person name="Yamashiro T."/>
            <person name="Shiraishi A."/>
            <person name="Satake H."/>
            <person name="Nakayama K."/>
        </authorList>
    </citation>
    <scope>NUCLEOTIDE SEQUENCE</scope>
</reference>
<evidence type="ECO:0000313" key="2">
    <source>
        <dbReference type="Proteomes" id="UP001151760"/>
    </source>
</evidence>
<reference evidence="1" key="1">
    <citation type="journal article" date="2022" name="Int. J. Mol. Sci.">
        <title>Draft Genome of Tanacetum Coccineum: Genomic Comparison of Closely Related Tanacetum-Family Plants.</title>
        <authorList>
            <person name="Yamashiro T."/>
            <person name="Shiraishi A."/>
            <person name="Nakayama K."/>
            <person name="Satake H."/>
        </authorList>
    </citation>
    <scope>NUCLEOTIDE SEQUENCE</scope>
</reference>
<sequence length="93" mass="11412">MIVNRLVLEWEERIRLHQEKEMEFDQWRSKNFKDKHPSLTEVEEELEDEGDVTLYLRRRSLEVLRKFQWMILGGRFNQFSHVSSLLLSKQGEY</sequence>
<proteinExistence type="predicted"/>
<dbReference type="EMBL" id="BQNB010019982">
    <property type="protein sequence ID" value="GJT91051.1"/>
    <property type="molecule type" value="Genomic_DNA"/>
</dbReference>